<sequence>MACARSRDRAWIRDLRDDRRPGRAHRAPTEYAPQPDRPLVELLVALTPLKTSDVLEFSSTSEVFCGGRGGSSGYIAGLCIIGSVSEDINDLKNLLGELVSSAHRVTRLAATATDDSRSPAVWRTLSALRAFGPIRLGDLARLSRVTQPTMTKIVSGLDDLGWIKRIADVEDKRAWLIAVTPAGDAALDEWRDTLAAALLPYFRDLTDADRDALRRSVEILDERAAVSDPAFLAGEIA</sequence>
<dbReference type="InterPro" id="IPR000835">
    <property type="entry name" value="HTH_MarR-typ"/>
</dbReference>
<comment type="caution">
    <text evidence="2">The sequence shown here is derived from an EMBL/GenBank/DDBJ whole genome shotgun (WGS) entry which is preliminary data.</text>
</comment>
<evidence type="ECO:0000313" key="3">
    <source>
        <dbReference type="Proteomes" id="UP000274909"/>
    </source>
</evidence>
<dbReference type="PANTHER" id="PTHR39515">
    <property type="entry name" value="CONSERVED PROTEIN"/>
    <property type="match status" value="1"/>
</dbReference>
<proteinExistence type="predicted"/>
<keyword evidence="3" id="KW-1185">Reference proteome</keyword>
<organism evidence="2 3">
    <name type="scientific">Labedella endophytica</name>
    <dbReference type="NCBI Taxonomy" id="1523160"/>
    <lineage>
        <taxon>Bacteria</taxon>
        <taxon>Bacillati</taxon>
        <taxon>Actinomycetota</taxon>
        <taxon>Actinomycetes</taxon>
        <taxon>Micrococcales</taxon>
        <taxon>Microbacteriaceae</taxon>
        <taxon>Labedella</taxon>
    </lineage>
</organism>
<dbReference type="EMBL" id="RZGZ01000002">
    <property type="protein sequence ID" value="RUR01470.1"/>
    <property type="molecule type" value="Genomic_DNA"/>
</dbReference>
<dbReference type="PROSITE" id="PS50995">
    <property type="entry name" value="HTH_MARR_2"/>
    <property type="match status" value="1"/>
</dbReference>
<protein>
    <submittedName>
        <fullName evidence="2">MarR family transcriptional regulator</fullName>
    </submittedName>
</protein>
<dbReference type="PANTHER" id="PTHR39515:SF2">
    <property type="entry name" value="HTH-TYPE TRANSCRIPTIONAL REGULATOR RV0880"/>
    <property type="match status" value="1"/>
</dbReference>
<dbReference type="SMART" id="SM00347">
    <property type="entry name" value="HTH_MARR"/>
    <property type="match status" value="1"/>
</dbReference>
<dbReference type="Gene3D" id="1.10.10.10">
    <property type="entry name" value="Winged helix-like DNA-binding domain superfamily/Winged helix DNA-binding domain"/>
    <property type="match status" value="1"/>
</dbReference>
<evidence type="ECO:0000313" key="2">
    <source>
        <dbReference type="EMBL" id="RUR01470.1"/>
    </source>
</evidence>
<dbReference type="InterPro" id="IPR036388">
    <property type="entry name" value="WH-like_DNA-bd_sf"/>
</dbReference>
<dbReference type="OrthoDB" id="8966183at2"/>
<feature type="domain" description="HTH marR-type" evidence="1">
    <location>
        <begin position="88"/>
        <end position="222"/>
    </location>
</feature>
<reference evidence="2 3" key="1">
    <citation type="submission" date="2018-12" db="EMBL/GenBank/DDBJ databases">
        <authorList>
            <person name="Li F."/>
        </authorList>
    </citation>
    <scope>NUCLEOTIDE SEQUENCE [LARGE SCALE GENOMIC DNA]</scope>
    <source>
        <strain evidence="2 3">EGI 6500705</strain>
    </source>
</reference>
<dbReference type="AlphaFoldDB" id="A0A3S0VGQ6"/>
<dbReference type="SUPFAM" id="SSF46785">
    <property type="entry name" value="Winged helix' DNA-binding domain"/>
    <property type="match status" value="1"/>
</dbReference>
<name>A0A3S0VGQ6_9MICO</name>
<dbReference type="InterPro" id="IPR036390">
    <property type="entry name" value="WH_DNA-bd_sf"/>
</dbReference>
<dbReference type="Pfam" id="PF01047">
    <property type="entry name" value="MarR"/>
    <property type="match status" value="1"/>
</dbReference>
<dbReference type="InterPro" id="IPR052526">
    <property type="entry name" value="HTH-type_Bedaq_tolerance"/>
</dbReference>
<evidence type="ECO:0000259" key="1">
    <source>
        <dbReference type="PROSITE" id="PS50995"/>
    </source>
</evidence>
<accession>A0A3S0VGQ6</accession>
<gene>
    <name evidence="2" type="ORF">ELQ94_08225</name>
</gene>
<dbReference type="Proteomes" id="UP000274909">
    <property type="component" value="Unassembled WGS sequence"/>
</dbReference>
<dbReference type="GO" id="GO:0003700">
    <property type="term" value="F:DNA-binding transcription factor activity"/>
    <property type="evidence" value="ECO:0007669"/>
    <property type="project" value="InterPro"/>
</dbReference>